<sequence length="355" mass="39143">MAACESSRRQPTEALRCPRCDSADTKFCYYNNYNTSQPRHFCKSCKRYWTAGGTLRNVPVGGGLRRNKKSKLLSQVKDIVPSSSGELLNGNSMAANSPNPSTLNGLVYEAHRAFSFAPPLHVASTSSSTEMARDVNFPNNCPYKNINQMGYGYLTDNRFEDYAVASVDASLLNSMNFRRQAHFQGHYSPALSEDVHPHLSMSAYGLHNLPAPDAAADQDQSCNGGISELPCETSQATLKSVCSSQALDLYSGKTEKMHACGEDQKKLDREESADASVVSGQLSASEFDKPLKEENATTLDELRHSEDSQLRDISSTDIEDEELGNVINVRYPYDWDQVSEVLFGGTSDYFQLSGY</sequence>
<evidence type="ECO:0000256" key="6">
    <source>
        <dbReference type="ARBA" id="ARBA00023163"/>
    </source>
</evidence>
<evidence type="ECO:0000259" key="8">
    <source>
        <dbReference type="PROSITE" id="PS50884"/>
    </source>
</evidence>
<dbReference type="Pfam" id="PF02701">
    <property type="entry name" value="Zn_ribbon_Dof"/>
    <property type="match status" value="1"/>
</dbReference>
<keyword evidence="1" id="KW-0479">Metal-binding</keyword>
<evidence type="ECO:0000256" key="3">
    <source>
        <dbReference type="ARBA" id="ARBA00022833"/>
    </source>
</evidence>
<proteinExistence type="predicted"/>
<evidence type="ECO:0000256" key="4">
    <source>
        <dbReference type="ARBA" id="ARBA00023015"/>
    </source>
</evidence>
<evidence type="ECO:0000313" key="10">
    <source>
        <dbReference type="Proteomes" id="UP000825935"/>
    </source>
</evidence>
<comment type="caution">
    <text evidence="9">The sequence shown here is derived from an EMBL/GenBank/DDBJ whole genome shotgun (WGS) entry which is preliminary data.</text>
</comment>
<accession>A0A8T2U2P1</accession>
<keyword evidence="5" id="KW-0238">DNA-binding</keyword>
<keyword evidence="2" id="KW-0863">Zinc-finger</keyword>
<evidence type="ECO:0000256" key="5">
    <source>
        <dbReference type="ARBA" id="ARBA00023125"/>
    </source>
</evidence>
<protein>
    <recommendedName>
        <fullName evidence="8">Dof-type domain-containing protein</fullName>
    </recommendedName>
</protein>
<dbReference type="InterPro" id="IPR045174">
    <property type="entry name" value="Dof"/>
</dbReference>
<dbReference type="PANTHER" id="PTHR31089">
    <property type="entry name" value="CYCLIC DOF FACTOR 2"/>
    <property type="match status" value="1"/>
</dbReference>
<dbReference type="EMBL" id="CM035414">
    <property type="protein sequence ID" value="KAH7429542.1"/>
    <property type="molecule type" value="Genomic_DNA"/>
</dbReference>
<dbReference type="GO" id="GO:0003677">
    <property type="term" value="F:DNA binding"/>
    <property type="evidence" value="ECO:0007669"/>
    <property type="project" value="UniProtKB-KW"/>
</dbReference>
<keyword evidence="6" id="KW-0804">Transcription</keyword>
<organism evidence="9 10">
    <name type="scientific">Ceratopteris richardii</name>
    <name type="common">Triangle waterfern</name>
    <dbReference type="NCBI Taxonomy" id="49495"/>
    <lineage>
        <taxon>Eukaryota</taxon>
        <taxon>Viridiplantae</taxon>
        <taxon>Streptophyta</taxon>
        <taxon>Embryophyta</taxon>
        <taxon>Tracheophyta</taxon>
        <taxon>Polypodiopsida</taxon>
        <taxon>Polypodiidae</taxon>
        <taxon>Polypodiales</taxon>
        <taxon>Pteridineae</taxon>
        <taxon>Pteridaceae</taxon>
        <taxon>Parkerioideae</taxon>
        <taxon>Ceratopteris</taxon>
    </lineage>
</organism>
<gene>
    <name evidence="9" type="ORF">KP509_09G055200</name>
</gene>
<reference evidence="9" key="1">
    <citation type="submission" date="2021-08" db="EMBL/GenBank/DDBJ databases">
        <title>WGS assembly of Ceratopteris richardii.</title>
        <authorList>
            <person name="Marchant D.B."/>
            <person name="Chen G."/>
            <person name="Jenkins J."/>
            <person name="Shu S."/>
            <person name="Leebens-Mack J."/>
            <person name="Grimwood J."/>
            <person name="Schmutz J."/>
            <person name="Soltis P."/>
            <person name="Soltis D."/>
            <person name="Chen Z.-H."/>
        </authorList>
    </citation>
    <scope>NUCLEOTIDE SEQUENCE</scope>
    <source>
        <strain evidence="9">Whitten #5841</strain>
        <tissue evidence="9">Leaf</tissue>
    </source>
</reference>
<dbReference type="OrthoDB" id="1927254at2759"/>
<keyword evidence="10" id="KW-1185">Reference proteome</keyword>
<dbReference type="PROSITE" id="PS01361">
    <property type="entry name" value="ZF_DOF_1"/>
    <property type="match status" value="1"/>
</dbReference>
<feature type="domain" description="Dof-type" evidence="8">
    <location>
        <begin position="15"/>
        <end position="69"/>
    </location>
</feature>
<evidence type="ECO:0000256" key="7">
    <source>
        <dbReference type="ARBA" id="ARBA00023242"/>
    </source>
</evidence>
<dbReference type="PANTHER" id="PTHR31089:SF1">
    <property type="entry name" value="CYCLIC DOF FACTOR 3"/>
    <property type="match status" value="1"/>
</dbReference>
<dbReference type="GO" id="GO:0003700">
    <property type="term" value="F:DNA-binding transcription factor activity"/>
    <property type="evidence" value="ECO:0007669"/>
    <property type="project" value="InterPro"/>
</dbReference>
<keyword evidence="3" id="KW-0862">Zinc</keyword>
<keyword evidence="4" id="KW-0805">Transcription regulation</keyword>
<dbReference type="PROSITE" id="PS50884">
    <property type="entry name" value="ZF_DOF_2"/>
    <property type="match status" value="1"/>
</dbReference>
<name>A0A8T2U2P1_CERRI</name>
<dbReference type="Proteomes" id="UP000825935">
    <property type="component" value="Chromosome 9"/>
</dbReference>
<evidence type="ECO:0000256" key="2">
    <source>
        <dbReference type="ARBA" id="ARBA00022771"/>
    </source>
</evidence>
<dbReference type="AlphaFoldDB" id="A0A8T2U2P1"/>
<dbReference type="GO" id="GO:0008270">
    <property type="term" value="F:zinc ion binding"/>
    <property type="evidence" value="ECO:0007669"/>
    <property type="project" value="UniProtKB-KW"/>
</dbReference>
<dbReference type="InterPro" id="IPR003851">
    <property type="entry name" value="Znf_Dof"/>
</dbReference>
<evidence type="ECO:0000256" key="1">
    <source>
        <dbReference type="ARBA" id="ARBA00022723"/>
    </source>
</evidence>
<keyword evidence="7" id="KW-0539">Nucleus</keyword>
<evidence type="ECO:0000313" key="9">
    <source>
        <dbReference type="EMBL" id="KAH7429542.1"/>
    </source>
</evidence>